<evidence type="ECO:0000256" key="6">
    <source>
        <dbReference type="ARBA" id="ARBA00023136"/>
    </source>
</evidence>
<dbReference type="Proteomes" id="UP000255036">
    <property type="component" value="Unassembled WGS sequence"/>
</dbReference>
<evidence type="ECO:0000256" key="1">
    <source>
        <dbReference type="ARBA" id="ARBA00004651"/>
    </source>
</evidence>
<keyword evidence="3" id="KW-1003">Cell membrane</keyword>
<evidence type="ECO:0000313" key="8">
    <source>
        <dbReference type="EMBL" id="RDU24800.1"/>
    </source>
</evidence>
<comment type="similarity">
    <text evidence="2">Belongs to the UPF0410 family.</text>
</comment>
<evidence type="ECO:0000256" key="3">
    <source>
        <dbReference type="ARBA" id="ARBA00022475"/>
    </source>
</evidence>
<organism evidence="8 9">
    <name type="scientific">Anaerosacchariphilus polymeriproducens</name>
    <dbReference type="NCBI Taxonomy" id="1812858"/>
    <lineage>
        <taxon>Bacteria</taxon>
        <taxon>Bacillati</taxon>
        <taxon>Bacillota</taxon>
        <taxon>Clostridia</taxon>
        <taxon>Lachnospirales</taxon>
        <taxon>Lachnospiraceae</taxon>
        <taxon>Anaerosacchariphilus</taxon>
    </lineage>
</organism>
<evidence type="ECO:0000256" key="2">
    <source>
        <dbReference type="ARBA" id="ARBA00011006"/>
    </source>
</evidence>
<dbReference type="AlphaFoldDB" id="A0A371AZ93"/>
<dbReference type="InterPro" id="IPR007341">
    <property type="entry name" value="Transgly_assoc"/>
</dbReference>
<gene>
    <name evidence="8" type="ORF">DWV06_02150</name>
</gene>
<evidence type="ECO:0000256" key="5">
    <source>
        <dbReference type="ARBA" id="ARBA00022989"/>
    </source>
</evidence>
<dbReference type="RefSeq" id="WP_115480547.1">
    <property type="nucleotide sequence ID" value="NZ_QRCT01000010.1"/>
</dbReference>
<feature type="transmembrane region" description="Helical" evidence="7">
    <location>
        <begin position="61"/>
        <end position="80"/>
    </location>
</feature>
<keyword evidence="6 7" id="KW-0472">Membrane</keyword>
<reference evidence="8 9" key="1">
    <citation type="submission" date="2018-07" db="EMBL/GenBank/DDBJ databases">
        <title>Anaerosacharophilus polymeroproducens gen. nov. sp. nov., an anaerobic bacterium isolated from salt field.</title>
        <authorList>
            <person name="Kim W."/>
            <person name="Yang S.-H."/>
            <person name="Oh J."/>
            <person name="Lee J.-H."/>
            <person name="Kwon K.K."/>
        </authorList>
    </citation>
    <scope>NUCLEOTIDE SEQUENCE [LARGE SCALE GENOMIC DNA]</scope>
    <source>
        <strain evidence="8 9">MCWD5</strain>
    </source>
</reference>
<evidence type="ECO:0000256" key="7">
    <source>
        <dbReference type="SAM" id="Phobius"/>
    </source>
</evidence>
<dbReference type="Pfam" id="PF04226">
    <property type="entry name" value="Transgly_assoc"/>
    <property type="match status" value="1"/>
</dbReference>
<name>A0A371AZ93_9FIRM</name>
<feature type="transmembrane region" description="Helical" evidence="7">
    <location>
        <begin position="34"/>
        <end position="55"/>
    </location>
</feature>
<keyword evidence="4 7" id="KW-0812">Transmembrane</keyword>
<accession>A0A371AZ93</accession>
<keyword evidence="9" id="KW-1185">Reference proteome</keyword>
<dbReference type="OrthoDB" id="964123at2"/>
<sequence length="86" mass="8824">MGIISWIIIGALAGWLASIITGNNKNMGAGKNILVGIVGAFIGGFLLNLVGGIGITGFNLWSLFVSVIGSVILLVIINALTNKSKI</sequence>
<keyword evidence="5 7" id="KW-1133">Transmembrane helix</keyword>
<dbReference type="GO" id="GO:0005886">
    <property type="term" value="C:plasma membrane"/>
    <property type="evidence" value="ECO:0007669"/>
    <property type="project" value="UniProtKB-SubCell"/>
</dbReference>
<evidence type="ECO:0000313" key="9">
    <source>
        <dbReference type="Proteomes" id="UP000255036"/>
    </source>
</evidence>
<comment type="subcellular location">
    <subcellularLocation>
        <location evidence="1">Cell membrane</location>
        <topology evidence="1">Multi-pass membrane protein</topology>
    </subcellularLocation>
</comment>
<dbReference type="PANTHER" id="PTHR33884">
    <property type="entry name" value="UPF0410 PROTEIN YMGE"/>
    <property type="match status" value="1"/>
</dbReference>
<feature type="transmembrane region" description="Helical" evidence="7">
    <location>
        <begin position="6"/>
        <end position="22"/>
    </location>
</feature>
<comment type="caution">
    <text evidence="8">The sequence shown here is derived from an EMBL/GenBank/DDBJ whole genome shotgun (WGS) entry which is preliminary data.</text>
</comment>
<evidence type="ECO:0000256" key="4">
    <source>
        <dbReference type="ARBA" id="ARBA00022692"/>
    </source>
</evidence>
<dbReference type="PANTHER" id="PTHR33884:SF3">
    <property type="entry name" value="UPF0410 PROTEIN YMGE"/>
    <property type="match status" value="1"/>
</dbReference>
<dbReference type="EMBL" id="QRCT01000010">
    <property type="protein sequence ID" value="RDU24800.1"/>
    <property type="molecule type" value="Genomic_DNA"/>
</dbReference>
<protein>
    <submittedName>
        <fullName evidence="8">GlsB/YeaQ/YmgE family stress response membrane protein</fullName>
    </submittedName>
</protein>
<proteinExistence type="inferred from homology"/>